<feature type="transmembrane region" description="Helical" evidence="7">
    <location>
        <begin position="512"/>
        <end position="530"/>
    </location>
</feature>
<keyword evidence="9" id="KW-1185">Reference proteome</keyword>
<feature type="region of interest" description="Disordered" evidence="6">
    <location>
        <begin position="1"/>
        <end position="35"/>
    </location>
</feature>
<feature type="transmembrane region" description="Helical" evidence="7">
    <location>
        <begin position="744"/>
        <end position="764"/>
    </location>
</feature>
<keyword evidence="4 7" id="KW-1133">Transmembrane helix</keyword>
<keyword evidence="5 7" id="KW-0472">Membrane</keyword>
<sequence>MESITPVNEKDNSLSGEPTNEMEGVSSSLRDATSSSALHEAFVRPSEEFISPVSKIHNGCLTSLTSSTATDADTTLARQLEDQGFPGEKSPAGPSDTAQSLEERVRELETKLAVLSRLLQAHNLQPKHSSQQLASLDSPRSQKTSPKVDAEVPNRVTTPVSNRQRRPRSDSTPYLESPSATHKSKTPTFLEAKTLYSSDEDTTEVANTAEDESKHLAPQNKEDDESNKTILSLERLLQPPGSEKIARTRGISMDETVSVDNRQKTTSSESFNNDQGDEVKELTSSHIGSTNVSEILRPKTHNRRNLSFRLLYSSDEEEYNKRNSNVESSNSLTLSERLWLGPSILQFQRQQQTADDVNELNQHKTPRRLSYPRLPPLRAPDESVRTKWLDHLNSYQESTADVDVQMEEFIKVPGGVEQVMSFGFCICLDSFLYMITILPIRFAWSVLLLLLNGFDMLRRNTRPMGDKYSLHRHHLYPVIQITILYTIYRYVLLENTIGKLYHWIRGQAMLKIYVLIAMVEVFDRLFSSLGQDCLESMYWNTVNRPRSSRMVISVMVVWLYASVHSLLLFLHVVTLHVAMNSTDHVLLTLLISGNFAEIKSTVFKKYNKAALFKITASDICERFKLALFLSLVFLLNACQGMEPGQFMGYVRLWGIVVGSEVLSDWIKHAFITKFNFLPSRVYPEYALLLAGDVTGIGHEHVNLDHSHAVVKRIGFAQIPLVSVLFRLVRDASKYYVEDLEEMPIWATFVVLAFWLGLVATKLALGNFLRRSSLAKLLAAPEYSQQPKHKNQ</sequence>
<evidence type="ECO:0008006" key="10">
    <source>
        <dbReference type="Google" id="ProtNLM"/>
    </source>
</evidence>
<keyword evidence="3 7" id="KW-0812">Transmembrane</keyword>
<dbReference type="Pfam" id="PF05346">
    <property type="entry name" value="DUF747"/>
    <property type="match status" value="1"/>
</dbReference>
<feature type="region of interest" description="Disordered" evidence="6">
    <location>
        <begin position="79"/>
        <end position="104"/>
    </location>
</feature>
<evidence type="ECO:0000256" key="7">
    <source>
        <dbReference type="SAM" id="Phobius"/>
    </source>
</evidence>
<comment type="similarity">
    <text evidence="2">Belongs to the TAPT1 family.</text>
</comment>
<feature type="compositionally biased region" description="Polar residues" evidence="6">
    <location>
        <begin position="258"/>
        <end position="274"/>
    </location>
</feature>
<evidence type="ECO:0000313" key="8">
    <source>
        <dbReference type="EMBL" id="GAX29390.1"/>
    </source>
</evidence>
<dbReference type="InParanoid" id="A0A1Z5KST6"/>
<name>A0A1Z5KST6_FISSO</name>
<dbReference type="OrthoDB" id="29023at2759"/>
<evidence type="ECO:0000256" key="1">
    <source>
        <dbReference type="ARBA" id="ARBA00004141"/>
    </source>
</evidence>
<feature type="transmembrane region" description="Helical" evidence="7">
    <location>
        <begin position="551"/>
        <end position="573"/>
    </location>
</feature>
<dbReference type="GO" id="GO:0005789">
    <property type="term" value="C:endoplasmic reticulum membrane"/>
    <property type="evidence" value="ECO:0007669"/>
    <property type="project" value="TreeGrafter"/>
</dbReference>
<evidence type="ECO:0000256" key="4">
    <source>
        <dbReference type="ARBA" id="ARBA00022989"/>
    </source>
</evidence>
<evidence type="ECO:0000256" key="6">
    <source>
        <dbReference type="SAM" id="MobiDB-lite"/>
    </source>
</evidence>
<evidence type="ECO:0000256" key="5">
    <source>
        <dbReference type="ARBA" id="ARBA00023136"/>
    </source>
</evidence>
<feature type="compositionally biased region" description="Low complexity" evidence="6">
    <location>
        <begin position="26"/>
        <end position="35"/>
    </location>
</feature>
<proteinExistence type="inferred from homology"/>
<comment type="subcellular location">
    <subcellularLocation>
        <location evidence="1">Membrane</location>
        <topology evidence="1">Multi-pass membrane protein</topology>
    </subcellularLocation>
</comment>
<dbReference type="AlphaFoldDB" id="A0A1Z5KST6"/>
<dbReference type="PANTHER" id="PTHR13317:SF4">
    <property type="entry name" value="TRANSMEMBRANE ANTERIOR POSTERIOR TRANSFORMATION PROTEIN 1 HOMOLOG"/>
    <property type="match status" value="1"/>
</dbReference>
<feature type="transmembrane region" description="Helical" evidence="7">
    <location>
        <begin position="475"/>
        <end position="492"/>
    </location>
</feature>
<feature type="compositionally biased region" description="Polar residues" evidence="6">
    <location>
        <begin position="122"/>
        <end position="145"/>
    </location>
</feature>
<dbReference type="EMBL" id="BDSP01000289">
    <property type="protein sequence ID" value="GAX29390.1"/>
    <property type="molecule type" value="Genomic_DNA"/>
</dbReference>
<protein>
    <recommendedName>
        <fullName evidence="10">Transmembrane anterior posterior transformation protein 1</fullName>
    </recommendedName>
</protein>
<evidence type="ECO:0000256" key="3">
    <source>
        <dbReference type="ARBA" id="ARBA00022692"/>
    </source>
</evidence>
<feature type="compositionally biased region" description="Polar residues" evidence="6">
    <location>
        <begin position="170"/>
        <end position="181"/>
    </location>
</feature>
<organism evidence="8 9">
    <name type="scientific">Fistulifera solaris</name>
    <name type="common">Oleaginous diatom</name>
    <dbReference type="NCBI Taxonomy" id="1519565"/>
    <lineage>
        <taxon>Eukaryota</taxon>
        <taxon>Sar</taxon>
        <taxon>Stramenopiles</taxon>
        <taxon>Ochrophyta</taxon>
        <taxon>Bacillariophyta</taxon>
        <taxon>Bacillariophyceae</taxon>
        <taxon>Bacillariophycidae</taxon>
        <taxon>Naviculales</taxon>
        <taxon>Naviculaceae</taxon>
        <taxon>Fistulifera</taxon>
    </lineage>
</organism>
<feature type="region of interest" description="Disordered" evidence="6">
    <location>
        <begin position="122"/>
        <end position="286"/>
    </location>
</feature>
<reference evidence="8 9" key="1">
    <citation type="journal article" date="2015" name="Plant Cell">
        <title>Oil accumulation by the oleaginous diatom Fistulifera solaris as revealed by the genome and transcriptome.</title>
        <authorList>
            <person name="Tanaka T."/>
            <person name="Maeda Y."/>
            <person name="Veluchamy A."/>
            <person name="Tanaka M."/>
            <person name="Abida H."/>
            <person name="Marechal E."/>
            <person name="Bowler C."/>
            <person name="Muto M."/>
            <person name="Sunaga Y."/>
            <person name="Tanaka M."/>
            <person name="Yoshino T."/>
            <person name="Taniguchi T."/>
            <person name="Fukuda Y."/>
            <person name="Nemoto M."/>
            <person name="Matsumoto M."/>
            <person name="Wong P.S."/>
            <person name="Aburatani S."/>
            <person name="Fujibuchi W."/>
        </authorList>
    </citation>
    <scope>NUCLEOTIDE SEQUENCE [LARGE SCALE GENOMIC DNA]</scope>
    <source>
        <strain evidence="8 9">JPCC DA0580</strain>
    </source>
</reference>
<comment type="caution">
    <text evidence="8">The sequence shown here is derived from an EMBL/GenBank/DDBJ whole genome shotgun (WGS) entry which is preliminary data.</text>
</comment>
<evidence type="ECO:0000256" key="2">
    <source>
        <dbReference type="ARBA" id="ARBA00008803"/>
    </source>
</evidence>
<gene>
    <name evidence="8" type="ORF">FisN_16Hh170</name>
</gene>
<evidence type="ECO:0000313" key="9">
    <source>
        <dbReference type="Proteomes" id="UP000198406"/>
    </source>
</evidence>
<feature type="transmembrane region" description="Helical" evidence="7">
    <location>
        <begin position="431"/>
        <end position="454"/>
    </location>
</feature>
<dbReference type="PANTHER" id="PTHR13317">
    <property type="entry name" value="TRANSMEMBRANE ANTERIOR POSTERIOR TRANSFORMATION PROTEIN 1 HOMOLOG"/>
    <property type="match status" value="1"/>
</dbReference>
<dbReference type="InterPro" id="IPR008010">
    <property type="entry name" value="Tatp1"/>
</dbReference>
<accession>A0A1Z5KST6</accession>
<dbReference type="Proteomes" id="UP000198406">
    <property type="component" value="Unassembled WGS sequence"/>
</dbReference>